<keyword evidence="2" id="KW-0238">DNA-binding</keyword>
<dbReference type="PROSITE" id="PS01124">
    <property type="entry name" value="HTH_ARAC_FAMILY_2"/>
    <property type="match status" value="1"/>
</dbReference>
<dbReference type="eggNOG" id="COG2207">
    <property type="taxonomic scope" value="Bacteria"/>
</dbReference>
<keyword evidence="6" id="KW-1185">Reference proteome</keyword>
<dbReference type="EMBL" id="AJYK02000024">
    <property type="protein sequence ID" value="OEF28147.1"/>
    <property type="molecule type" value="Genomic_DNA"/>
</dbReference>
<dbReference type="Gene3D" id="1.10.10.60">
    <property type="entry name" value="Homeodomain-like"/>
    <property type="match status" value="2"/>
</dbReference>
<gene>
    <name evidence="5" type="ORF">A1QC_05765</name>
</gene>
<keyword evidence="3" id="KW-0804">Transcription</keyword>
<dbReference type="RefSeq" id="WP_017025478.1">
    <property type="nucleotide sequence ID" value="NZ_AJYK02000024.1"/>
</dbReference>
<evidence type="ECO:0000259" key="4">
    <source>
        <dbReference type="PROSITE" id="PS01124"/>
    </source>
</evidence>
<proteinExistence type="predicted"/>
<keyword evidence="1" id="KW-0805">Transcription regulation</keyword>
<dbReference type="PANTHER" id="PTHR46796:SF10">
    <property type="entry name" value="TRANSCRIPTIONAL ACTIVATOR FEAR"/>
    <property type="match status" value="1"/>
</dbReference>
<feature type="domain" description="HTH araC/xylS-type" evidence="4">
    <location>
        <begin position="163"/>
        <end position="261"/>
    </location>
</feature>
<dbReference type="PANTHER" id="PTHR46796">
    <property type="entry name" value="HTH-TYPE TRANSCRIPTIONAL ACTIVATOR RHAS-RELATED"/>
    <property type="match status" value="1"/>
</dbReference>
<name>A0A1E5E4V3_9VIBR</name>
<organism evidence="5 6">
    <name type="scientific">Vibrio rumoiensis 1S-45</name>
    <dbReference type="NCBI Taxonomy" id="1188252"/>
    <lineage>
        <taxon>Bacteria</taxon>
        <taxon>Pseudomonadati</taxon>
        <taxon>Pseudomonadota</taxon>
        <taxon>Gammaproteobacteria</taxon>
        <taxon>Vibrionales</taxon>
        <taxon>Vibrionaceae</taxon>
        <taxon>Vibrio</taxon>
    </lineage>
</organism>
<evidence type="ECO:0000256" key="2">
    <source>
        <dbReference type="ARBA" id="ARBA00023125"/>
    </source>
</evidence>
<sequence>MIKSVDFHHYPPKPAQVITLPSYMNRHHHDYTQIVIGLTGRAEFDVEGEVNLIGPGQGCIVRASSEHSFGGIGTSDILVLNFLNWREQDSQVSHLLDELLAEEVYFQLDFQIQQLVKMLVQEIKSSPDDLLLCRACQDTIIALLHRHIKKFEVFKKGNRLNMDLLDRYIHQHLASKITVSDLAACVFLGESQFHLVFKAQVNMTPHQYVLNKRIEVAKTLIKEGQYSLGHISELIGFSDQSVFTHTFTRLVEVSPSQYRKQHQ</sequence>
<dbReference type="Proteomes" id="UP000094070">
    <property type="component" value="Unassembled WGS sequence"/>
</dbReference>
<dbReference type="InterPro" id="IPR050204">
    <property type="entry name" value="AraC_XylS_family_regulators"/>
</dbReference>
<evidence type="ECO:0000313" key="5">
    <source>
        <dbReference type="EMBL" id="OEF28147.1"/>
    </source>
</evidence>
<evidence type="ECO:0000256" key="3">
    <source>
        <dbReference type="ARBA" id="ARBA00023163"/>
    </source>
</evidence>
<dbReference type="InterPro" id="IPR018060">
    <property type="entry name" value="HTH_AraC"/>
</dbReference>
<comment type="caution">
    <text evidence="5">The sequence shown here is derived from an EMBL/GenBank/DDBJ whole genome shotgun (WGS) entry which is preliminary data.</text>
</comment>
<dbReference type="InterPro" id="IPR013096">
    <property type="entry name" value="Cupin_2"/>
</dbReference>
<reference evidence="5 6" key="1">
    <citation type="journal article" date="2012" name="Science">
        <title>Ecological populations of bacteria act as socially cohesive units of antibiotic production and resistance.</title>
        <authorList>
            <person name="Cordero O.X."/>
            <person name="Wildschutte H."/>
            <person name="Kirkup B."/>
            <person name="Proehl S."/>
            <person name="Ngo L."/>
            <person name="Hussain F."/>
            <person name="Le Roux F."/>
            <person name="Mincer T."/>
            <person name="Polz M.F."/>
        </authorList>
    </citation>
    <scope>NUCLEOTIDE SEQUENCE [LARGE SCALE GENOMIC DNA]</scope>
    <source>
        <strain evidence="5 6">1S-45</strain>
    </source>
</reference>
<dbReference type="Gene3D" id="2.60.120.10">
    <property type="entry name" value="Jelly Rolls"/>
    <property type="match status" value="1"/>
</dbReference>
<dbReference type="GO" id="GO:0003700">
    <property type="term" value="F:DNA-binding transcription factor activity"/>
    <property type="evidence" value="ECO:0007669"/>
    <property type="project" value="InterPro"/>
</dbReference>
<dbReference type="SUPFAM" id="SSF51182">
    <property type="entry name" value="RmlC-like cupins"/>
    <property type="match status" value="1"/>
</dbReference>
<dbReference type="AlphaFoldDB" id="A0A1E5E4V3"/>
<dbReference type="STRING" id="1188252.A1QC_05765"/>
<dbReference type="SUPFAM" id="SSF46689">
    <property type="entry name" value="Homeodomain-like"/>
    <property type="match status" value="2"/>
</dbReference>
<dbReference type="GO" id="GO:0043565">
    <property type="term" value="F:sequence-specific DNA binding"/>
    <property type="evidence" value="ECO:0007669"/>
    <property type="project" value="InterPro"/>
</dbReference>
<dbReference type="Pfam" id="PF07883">
    <property type="entry name" value="Cupin_2"/>
    <property type="match status" value="1"/>
</dbReference>
<dbReference type="Pfam" id="PF12833">
    <property type="entry name" value="HTH_18"/>
    <property type="match status" value="1"/>
</dbReference>
<dbReference type="InterPro" id="IPR009057">
    <property type="entry name" value="Homeodomain-like_sf"/>
</dbReference>
<dbReference type="InterPro" id="IPR014710">
    <property type="entry name" value="RmlC-like_jellyroll"/>
</dbReference>
<dbReference type="OrthoDB" id="9809338at2"/>
<evidence type="ECO:0000256" key="1">
    <source>
        <dbReference type="ARBA" id="ARBA00023015"/>
    </source>
</evidence>
<dbReference type="InterPro" id="IPR011051">
    <property type="entry name" value="RmlC_Cupin_sf"/>
</dbReference>
<dbReference type="SMART" id="SM00342">
    <property type="entry name" value="HTH_ARAC"/>
    <property type="match status" value="1"/>
</dbReference>
<evidence type="ECO:0000313" key="6">
    <source>
        <dbReference type="Proteomes" id="UP000094070"/>
    </source>
</evidence>
<accession>A0A1E5E4V3</accession>
<protein>
    <submittedName>
        <fullName evidence="5">AraC family transcriptional regulator</fullName>
    </submittedName>
</protein>